<dbReference type="AlphaFoldDB" id="F6AG36"/>
<accession>F6AG36</accession>
<dbReference type="STRING" id="743720.Psefu_1462"/>
<dbReference type="EMBL" id="CP002727">
    <property type="protein sequence ID" value="AEF21438.1"/>
    <property type="molecule type" value="Genomic_DNA"/>
</dbReference>
<keyword evidence="2" id="KW-1185">Reference proteome</keyword>
<proteinExistence type="predicted"/>
<dbReference type="HOGENOM" id="CLU_780450_0_0_6"/>
<protein>
    <submittedName>
        <fullName evidence="1">Uncharacterized protein</fullName>
    </submittedName>
</protein>
<dbReference type="RefSeq" id="WP_013790569.1">
    <property type="nucleotide sequence ID" value="NC_015556.1"/>
</dbReference>
<organism evidence="1 2">
    <name type="scientific">Pseudomonas fulva (strain 12-X)</name>
    <dbReference type="NCBI Taxonomy" id="743720"/>
    <lineage>
        <taxon>Bacteria</taxon>
        <taxon>Pseudomonadati</taxon>
        <taxon>Pseudomonadota</taxon>
        <taxon>Gammaproteobacteria</taxon>
        <taxon>Pseudomonadales</taxon>
        <taxon>Pseudomonadaceae</taxon>
        <taxon>Pseudomonas</taxon>
    </lineage>
</organism>
<dbReference type="OrthoDB" id="6891349at2"/>
<name>F6AG36_PSEF1</name>
<gene>
    <name evidence="1" type="ordered locus">Psefu_1462</name>
</gene>
<dbReference type="Proteomes" id="UP000000686">
    <property type="component" value="Chromosome"/>
</dbReference>
<reference evidence="1 2" key="1">
    <citation type="submission" date="2011-04" db="EMBL/GenBank/DDBJ databases">
        <title>Complete sequence of Pseudomonas fulva 12-X.</title>
        <authorList>
            <consortium name="US DOE Joint Genome Institute"/>
            <person name="Lucas S."/>
            <person name="Han J."/>
            <person name="Lapidus A."/>
            <person name="Cheng J.-F."/>
            <person name="Goodwin L."/>
            <person name="Pitluck S."/>
            <person name="Peters L."/>
            <person name="Mikhailova N."/>
            <person name="Pagani I."/>
            <person name="Davenport K."/>
            <person name="Han C."/>
            <person name="Tapia R."/>
            <person name="Land M."/>
            <person name="Hauser L."/>
            <person name="Kyrpides N."/>
            <person name="Ivanova N."/>
            <person name="Pagani I."/>
            <person name="Lcollab F.I."/>
            <person name="Woyke T."/>
        </authorList>
    </citation>
    <scope>NUCLEOTIDE SEQUENCE [LARGE SCALE GENOMIC DNA]</scope>
    <source>
        <strain evidence="2">12-X</strain>
    </source>
</reference>
<dbReference type="KEGG" id="pfv:Psefu_1462"/>
<sequence>MADAVLYSHLDPGAPPLKLGMVDSSVNGVVSWYNLLYPCLVTGYGSGANAKPGQGWALIHANLPNHFTLKSPDGVFYSFGKGSNTYPYAPKTQLFLSELVTDATVFPPVGTNVRSYHHSVDYSSNSARHWVVAGRYFSEAMHSWFVIARGSQVHIITNAGTNSSDGMGGYGEPPTTTSGYYGTNYFFGNFLFSDPEIPKSGPGNHMALGGSFEGEATQFSSEGNSGYVLSYGTRLRNPFTGAVETSGMPTIQAYCSLPTGYGGAKLGVPAYAPDMQLCPHHVYDSVLGYIARLPGLLRDEYYSHRSANEVSRALGKGGTLAECLIPFDYAGEGVYMIPTQYGTSFICLKEKYWNA</sequence>
<evidence type="ECO:0000313" key="1">
    <source>
        <dbReference type="EMBL" id="AEF21438.1"/>
    </source>
</evidence>
<evidence type="ECO:0000313" key="2">
    <source>
        <dbReference type="Proteomes" id="UP000000686"/>
    </source>
</evidence>